<dbReference type="Pfam" id="PF21597">
    <property type="entry name" value="TetR_C_43"/>
    <property type="match status" value="1"/>
</dbReference>
<keyword evidence="1" id="KW-0805">Transcription regulation</keyword>
<name>A0A318KE23_9NOCA</name>
<evidence type="ECO:0000256" key="3">
    <source>
        <dbReference type="ARBA" id="ARBA00023163"/>
    </source>
</evidence>
<dbReference type="PRINTS" id="PR00455">
    <property type="entry name" value="HTHTETR"/>
</dbReference>
<dbReference type="GO" id="GO:0003700">
    <property type="term" value="F:DNA-binding transcription factor activity"/>
    <property type="evidence" value="ECO:0007669"/>
    <property type="project" value="TreeGrafter"/>
</dbReference>
<evidence type="ECO:0000313" key="7">
    <source>
        <dbReference type="Proteomes" id="UP000247569"/>
    </source>
</evidence>
<proteinExistence type="predicted"/>
<dbReference type="InterPro" id="IPR036271">
    <property type="entry name" value="Tet_transcr_reg_TetR-rel_C_sf"/>
</dbReference>
<dbReference type="PANTHER" id="PTHR30055:SF234">
    <property type="entry name" value="HTH-TYPE TRANSCRIPTIONAL REGULATOR BETI"/>
    <property type="match status" value="1"/>
</dbReference>
<keyword evidence="2 4" id="KW-0238">DNA-binding</keyword>
<comment type="caution">
    <text evidence="6">The sequence shown here is derived from an EMBL/GenBank/DDBJ whole genome shotgun (WGS) entry which is preliminary data.</text>
</comment>
<dbReference type="PROSITE" id="PS50977">
    <property type="entry name" value="HTH_TETR_2"/>
    <property type="match status" value="1"/>
</dbReference>
<dbReference type="InterPro" id="IPR050109">
    <property type="entry name" value="HTH-type_TetR-like_transc_reg"/>
</dbReference>
<dbReference type="SUPFAM" id="SSF48498">
    <property type="entry name" value="Tetracyclin repressor-like, C-terminal domain"/>
    <property type="match status" value="1"/>
</dbReference>
<dbReference type="Gene3D" id="1.10.357.10">
    <property type="entry name" value="Tetracycline Repressor, domain 2"/>
    <property type="match status" value="1"/>
</dbReference>
<dbReference type="InterPro" id="IPR009057">
    <property type="entry name" value="Homeodomain-like_sf"/>
</dbReference>
<feature type="DNA-binding region" description="H-T-H motif" evidence="4">
    <location>
        <begin position="36"/>
        <end position="55"/>
    </location>
</feature>
<protein>
    <submittedName>
        <fullName evidence="6">TetR family transcriptional regulator</fullName>
    </submittedName>
</protein>
<evidence type="ECO:0000259" key="5">
    <source>
        <dbReference type="PROSITE" id="PS50977"/>
    </source>
</evidence>
<reference evidence="6 7" key="1">
    <citation type="submission" date="2018-05" db="EMBL/GenBank/DDBJ databases">
        <title>Genomic Encyclopedia of Type Strains, Phase IV (KMG-IV): sequencing the most valuable type-strain genomes for metagenomic binning, comparative biology and taxonomic classification.</title>
        <authorList>
            <person name="Goeker M."/>
        </authorList>
    </citation>
    <scope>NUCLEOTIDE SEQUENCE [LARGE SCALE GENOMIC DNA]</scope>
    <source>
        <strain evidence="6 7">DSM 44704</strain>
    </source>
</reference>
<keyword evidence="7" id="KW-1185">Reference proteome</keyword>
<dbReference type="Pfam" id="PF00440">
    <property type="entry name" value="TetR_N"/>
    <property type="match status" value="1"/>
</dbReference>
<evidence type="ECO:0000256" key="1">
    <source>
        <dbReference type="ARBA" id="ARBA00023015"/>
    </source>
</evidence>
<dbReference type="EMBL" id="QJKF01000017">
    <property type="protein sequence ID" value="PXX57644.1"/>
    <property type="molecule type" value="Genomic_DNA"/>
</dbReference>
<feature type="domain" description="HTH tetR-type" evidence="5">
    <location>
        <begin position="14"/>
        <end position="73"/>
    </location>
</feature>
<dbReference type="GO" id="GO:0000976">
    <property type="term" value="F:transcription cis-regulatory region binding"/>
    <property type="evidence" value="ECO:0007669"/>
    <property type="project" value="TreeGrafter"/>
</dbReference>
<evidence type="ECO:0000313" key="6">
    <source>
        <dbReference type="EMBL" id="PXX57644.1"/>
    </source>
</evidence>
<accession>A0A318KE23</accession>
<evidence type="ECO:0000256" key="2">
    <source>
        <dbReference type="ARBA" id="ARBA00023125"/>
    </source>
</evidence>
<keyword evidence="3" id="KW-0804">Transcription</keyword>
<dbReference type="InterPro" id="IPR001647">
    <property type="entry name" value="HTH_TetR"/>
</dbReference>
<sequence>MTVSPSRAPRADWTRNHEQLLAAAREVVTRDGAEASLEEIARRAGVGSATLHRHFPSRRALLDEVFHHGITELCARAEHIAARADSRTALNRWLEDLAAYATETRGLAEALATDTPPVGGCHGLIRRTAAHLLDAATAAGTLTQPVDLDDLLTLTNAVSLAAGGDPHRARRVFRIVAAGL</sequence>
<organism evidence="6 7">
    <name type="scientific">Nocardia tenerifensis</name>
    <dbReference type="NCBI Taxonomy" id="228006"/>
    <lineage>
        <taxon>Bacteria</taxon>
        <taxon>Bacillati</taxon>
        <taxon>Actinomycetota</taxon>
        <taxon>Actinomycetes</taxon>
        <taxon>Mycobacteriales</taxon>
        <taxon>Nocardiaceae</taxon>
        <taxon>Nocardia</taxon>
    </lineage>
</organism>
<dbReference type="SUPFAM" id="SSF46689">
    <property type="entry name" value="Homeodomain-like"/>
    <property type="match status" value="1"/>
</dbReference>
<dbReference type="Proteomes" id="UP000247569">
    <property type="component" value="Unassembled WGS sequence"/>
</dbReference>
<dbReference type="PANTHER" id="PTHR30055">
    <property type="entry name" value="HTH-TYPE TRANSCRIPTIONAL REGULATOR RUTR"/>
    <property type="match status" value="1"/>
</dbReference>
<gene>
    <name evidence="6" type="ORF">DFR70_11772</name>
</gene>
<dbReference type="OrthoDB" id="9795011at2"/>
<evidence type="ECO:0000256" key="4">
    <source>
        <dbReference type="PROSITE-ProRule" id="PRU00335"/>
    </source>
</evidence>
<dbReference type="InterPro" id="IPR049445">
    <property type="entry name" value="TetR_SbtR-like_C"/>
</dbReference>
<dbReference type="AlphaFoldDB" id="A0A318KE23"/>